<evidence type="ECO:0000313" key="7">
    <source>
        <dbReference type="Proteomes" id="UP000001551"/>
    </source>
</evidence>
<dbReference type="Proteomes" id="UP000001551">
    <property type="component" value="Chromosome"/>
</dbReference>
<name>E6UA34_ETHHY</name>
<dbReference type="GO" id="GO:0022857">
    <property type="term" value="F:transmembrane transporter activity"/>
    <property type="evidence" value="ECO:0007669"/>
    <property type="project" value="UniProtKB-ARBA"/>
</dbReference>
<dbReference type="EMBL" id="CP002400">
    <property type="protein sequence ID" value="ADU27395.1"/>
    <property type="molecule type" value="Genomic_DNA"/>
</dbReference>
<dbReference type="GO" id="GO:0005524">
    <property type="term" value="F:ATP binding"/>
    <property type="evidence" value="ECO:0007669"/>
    <property type="project" value="UniProtKB-KW"/>
</dbReference>
<protein>
    <submittedName>
        <fullName evidence="6">ABC transporter related protein</fullName>
    </submittedName>
</protein>
<evidence type="ECO:0000259" key="5">
    <source>
        <dbReference type="PROSITE" id="PS50893"/>
    </source>
</evidence>
<dbReference type="GO" id="GO:0098796">
    <property type="term" value="C:membrane protein complex"/>
    <property type="evidence" value="ECO:0007669"/>
    <property type="project" value="UniProtKB-ARBA"/>
</dbReference>
<dbReference type="AlphaFoldDB" id="E6UA34"/>
<dbReference type="GO" id="GO:0016887">
    <property type="term" value="F:ATP hydrolysis activity"/>
    <property type="evidence" value="ECO:0007669"/>
    <property type="project" value="InterPro"/>
</dbReference>
<dbReference type="KEGG" id="eha:Ethha_1873"/>
<comment type="similarity">
    <text evidence="1">Belongs to the ABC transporter superfamily.</text>
</comment>
<feature type="domain" description="ABC transporter" evidence="5">
    <location>
        <begin position="6"/>
        <end position="228"/>
    </location>
</feature>
<dbReference type="PROSITE" id="PS50893">
    <property type="entry name" value="ABC_TRANSPORTER_2"/>
    <property type="match status" value="1"/>
</dbReference>
<dbReference type="InterPro" id="IPR017871">
    <property type="entry name" value="ABC_transporter-like_CS"/>
</dbReference>
<keyword evidence="3" id="KW-0547">Nucleotide-binding</keyword>
<proteinExistence type="inferred from homology"/>
<dbReference type="SUPFAM" id="SSF52540">
    <property type="entry name" value="P-loop containing nucleoside triphosphate hydrolases"/>
    <property type="match status" value="1"/>
</dbReference>
<evidence type="ECO:0000256" key="4">
    <source>
        <dbReference type="ARBA" id="ARBA00022840"/>
    </source>
</evidence>
<sequence length="228" mass="25021">MQMRIVMTKDLCKVYGKGETAVQALKSVNIEVEQGEFVAIAGASGSGKSTLLHMLGAVDLPTSGKVLIENRDIYKESEKGLSVFRRRKIGFVFQFYNLIPVLTAEENIKVPLSLDGKEPDPAFLNELIDTLGLTERRNHLPNQLSGGQQQRVAIGRAIIHKPAIVLADEPTGNLDTQNGREIITLLKNSVRKFGQTLILITHDPAIAAQADRVIRMQDGQVVEGRARA</sequence>
<gene>
    <name evidence="6" type="ordered locus">Ethha_1873</name>
</gene>
<reference evidence="6 7" key="1">
    <citation type="submission" date="2010-12" db="EMBL/GenBank/DDBJ databases">
        <title>Complete sequence of Ethanoligenens harbinense YUAN-3.</title>
        <authorList>
            <person name="Lucas S."/>
            <person name="Copeland A."/>
            <person name="Lapidus A."/>
            <person name="Cheng J.-F."/>
            <person name="Bruce D."/>
            <person name="Goodwin L."/>
            <person name="Pitluck S."/>
            <person name="Chertkov O."/>
            <person name="Misra M."/>
            <person name="Detter J.C."/>
            <person name="Han C."/>
            <person name="Tapia R."/>
            <person name="Land M."/>
            <person name="Hauser L."/>
            <person name="Jeffries C."/>
            <person name="Kyrpides N."/>
            <person name="Ivanova N."/>
            <person name="Mikhailova N."/>
            <person name="Wang A."/>
            <person name="Mouttaki H."/>
            <person name="He Z."/>
            <person name="Zhou J."/>
            <person name="Hemme C.L."/>
            <person name="Woyke T."/>
        </authorList>
    </citation>
    <scope>NUCLEOTIDE SEQUENCE [LARGE SCALE GENOMIC DNA]</scope>
    <source>
        <strain evidence="7">DSM 18485 / JCM 12961 / CGMCC 1.5033 / YUAN-3</strain>
    </source>
</reference>
<dbReference type="Gene3D" id="3.40.50.300">
    <property type="entry name" value="P-loop containing nucleotide triphosphate hydrolases"/>
    <property type="match status" value="1"/>
</dbReference>
<dbReference type="CDD" id="cd03255">
    <property type="entry name" value="ABC_MJ0796_LolCDE_FtsE"/>
    <property type="match status" value="1"/>
</dbReference>
<dbReference type="InterPro" id="IPR017911">
    <property type="entry name" value="MacB-like_ATP-bd"/>
</dbReference>
<dbReference type="InterPro" id="IPR003593">
    <property type="entry name" value="AAA+_ATPase"/>
</dbReference>
<dbReference type="STRING" id="663278.Ethha_1873"/>
<dbReference type="PANTHER" id="PTHR42798:SF6">
    <property type="entry name" value="CELL DIVISION ATP-BINDING PROTEIN FTSE"/>
    <property type="match status" value="1"/>
</dbReference>
<evidence type="ECO:0000313" key="6">
    <source>
        <dbReference type="EMBL" id="ADU27395.1"/>
    </source>
</evidence>
<keyword evidence="4" id="KW-0067">ATP-binding</keyword>
<dbReference type="SMART" id="SM00382">
    <property type="entry name" value="AAA"/>
    <property type="match status" value="1"/>
</dbReference>
<keyword evidence="2" id="KW-0813">Transport</keyword>
<dbReference type="FunFam" id="3.40.50.300:FF:000032">
    <property type="entry name" value="Export ABC transporter ATP-binding protein"/>
    <property type="match status" value="1"/>
</dbReference>
<evidence type="ECO:0000256" key="2">
    <source>
        <dbReference type="ARBA" id="ARBA00022448"/>
    </source>
</evidence>
<dbReference type="Pfam" id="PF00005">
    <property type="entry name" value="ABC_tran"/>
    <property type="match status" value="1"/>
</dbReference>
<dbReference type="InterPro" id="IPR003439">
    <property type="entry name" value="ABC_transporter-like_ATP-bd"/>
</dbReference>
<dbReference type="HOGENOM" id="CLU_000604_1_22_9"/>
<dbReference type="InterPro" id="IPR027417">
    <property type="entry name" value="P-loop_NTPase"/>
</dbReference>
<dbReference type="PROSITE" id="PS00211">
    <property type="entry name" value="ABC_TRANSPORTER_1"/>
    <property type="match status" value="1"/>
</dbReference>
<dbReference type="eggNOG" id="COG1136">
    <property type="taxonomic scope" value="Bacteria"/>
</dbReference>
<evidence type="ECO:0000256" key="1">
    <source>
        <dbReference type="ARBA" id="ARBA00005417"/>
    </source>
</evidence>
<evidence type="ECO:0000256" key="3">
    <source>
        <dbReference type="ARBA" id="ARBA00022741"/>
    </source>
</evidence>
<organism evidence="6 7">
    <name type="scientific">Ethanoligenens harbinense (strain DSM 18485 / JCM 12961 / CGMCC 1.5033 / YUAN-3)</name>
    <dbReference type="NCBI Taxonomy" id="663278"/>
    <lineage>
        <taxon>Bacteria</taxon>
        <taxon>Bacillati</taxon>
        <taxon>Bacillota</taxon>
        <taxon>Clostridia</taxon>
        <taxon>Eubacteriales</taxon>
        <taxon>Oscillospiraceae</taxon>
        <taxon>Ethanoligenens</taxon>
    </lineage>
</organism>
<dbReference type="PANTHER" id="PTHR42798">
    <property type="entry name" value="LIPOPROTEIN-RELEASING SYSTEM ATP-BINDING PROTEIN LOLD"/>
    <property type="match status" value="1"/>
</dbReference>
<keyword evidence="7" id="KW-1185">Reference proteome</keyword>
<accession>E6UA34</accession>